<accession>A0A2P5BYC7</accession>
<dbReference type="AlphaFoldDB" id="A0A2P5BYC7"/>
<gene>
    <name evidence="1" type="ORF">PanWU01x14_199750</name>
</gene>
<evidence type="ECO:0000313" key="1">
    <source>
        <dbReference type="EMBL" id="PON53813.1"/>
    </source>
</evidence>
<keyword evidence="2" id="KW-1185">Reference proteome</keyword>
<reference evidence="2" key="1">
    <citation type="submission" date="2016-06" db="EMBL/GenBank/DDBJ databases">
        <title>Parallel loss of symbiosis genes in relatives of nitrogen-fixing non-legume Parasponia.</title>
        <authorList>
            <person name="Van Velzen R."/>
            <person name="Holmer R."/>
            <person name="Bu F."/>
            <person name="Rutten L."/>
            <person name="Van Zeijl A."/>
            <person name="Liu W."/>
            <person name="Santuari L."/>
            <person name="Cao Q."/>
            <person name="Sharma T."/>
            <person name="Shen D."/>
            <person name="Roswanjaya Y."/>
            <person name="Wardhani T."/>
            <person name="Kalhor M.S."/>
            <person name="Jansen J."/>
            <person name="Van den Hoogen J."/>
            <person name="Gungor B."/>
            <person name="Hartog M."/>
            <person name="Hontelez J."/>
            <person name="Verver J."/>
            <person name="Yang W.-C."/>
            <person name="Schijlen E."/>
            <person name="Repin R."/>
            <person name="Schilthuizen M."/>
            <person name="Schranz E."/>
            <person name="Heidstra R."/>
            <person name="Miyata K."/>
            <person name="Fedorova E."/>
            <person name="Kohlen W."/>
            <person name="Bisseling T."/>
            <person name="Smit S."/>
            <person name="Geurts R."/>
        </authorList>
    </citation>
    <scope>NUCLEOTIDE SEQUENCE [LARGE SCALE GENOMIC DNA]</scope>
    <source>
        <strain evidence="2">cv. WU1-14</strain>
    </source>
</reference>
<protein>
    <submittedName>
        <fullName evidence="1">Uncharacterized protein</fullName>
    </submittedName>
</protein>
<dbReference type="EMBL" id="JXTB01000202">
    <property type="protein sequence ID" value="PON53813.1"/>
    <property type="molecule type" value="Genomic_DNA"/>
</dbReference>
<evidence type="ECO:0000313" key="2">
    <source>
        <dbReference type="Proteomes" id="UP000237105"/>
    </source>
</evidence>
<name>A0A2P5BYC7_PARAD</name>
<sequence length="182" mass="21029">MPKLEDHDLLVSDLTSKQGEWDKEKVKNILWLVDAKEVLNVPLSFEDCDDIPIWHFEENEECSVKSGYKVIMDRQHFQTGPQYSSLEIFCGIAFDLHKKIPKSDFETWCTLSWMIWGDRNGVIHGQRARNPSCILEDTELWFSKYKKMTLTLVAPTCTISLDPKWDWSAPLGHGDLPTGSRL</sequence>
<dbReference type="Proteomes" id="UP000237105">
    <property type="component" value="Unassembled WGS sequence"/>
</dbReference>
<comment type="caution">
    <text evidence="1">The sequence shown here is derived from an EMBL/GenBank/DDBJ whole genome shotgun (WGS) entry which is preliminary data.</text>
</comment>
<organism evidence="1 2">
    <name type="scientific">Parasponia andersonii</name>
    <name type="common">Sponia andersonii</name>
    <dbReference type="NCBI Taxonomy" id="3476"/>
    <lineage>
        <taxon>Eukaryota</taxon>
        <taxon>Viridiplantae</taxon>
        <taxon>Streptophyta</taxon>
        <taxon>Embryophyta</taxon>
        <taxon>Tracheophyta</taxon>
        <taxon>Spermatophyta</taxon>
        <taxon>Magnoliopsida</taxon>
        <taxon>eudicotyledons</taxon>
        <taxon>Gunneridae</taxon>
        <taxon>Pentapetalae</taxon>
        <taxon>rosids</taxon>
        <taxon>fabids</taxon>
        <taxon>Rosales</taxon>
        <taxon>Cannabaceae</taxon>
        <taxon>Parasponia</taxon>
    </lineage>
</organism>
<proteinExistence type="predicted"/>